<dbReference type="OrthoDB" id="5687299at2"/>
<gene>
    <name evidence="1" type="ORF">EZJ58_3329</name>
</gene>
<accession>A0A4V2Q329</accession>
<reference evidence="1 2" key="1">
    <citation type="submission" date="2019-02" db="EMBL/GenBank/DDBJ databases">
        <title>Investigation of anaerobic lignin degradation for improved lignocellulosic biofuels.</title>
        <authorList>
            <person name="Deangelis K."/>
        </authorList>
    </citation>
    <scope>NUCLEOTIDE SEQUENCE [LARGE SCALE GENOMIC DNA]</scope>
    <source>
        <strain evidence="1 2">159R</strain>
    </source>
</reference>
<dbReference type="Proteomes" id="UP000294555">
    <property type="component" value="Unassembled WGS sequence"/>
</dbReference>
<dbReference type="SUPFAM" id="SSF51556">
    <property type="entry name" value="Metallo-dependent hydrolases"/>
    <property type="match status" value="1"/>
</dbReference>
<evidence type="ECO:0008006" key="3">
    <source>
        <dbReference type="Google" id="ProtNLM"/>
    </source>
</evidence>
<keyword evidence="2" id="KW-1185">Reference proteome</keyword>
<protein>
    <recommendedName>
        <fullName evidence="3">Dihydroorotase</fullName>
    </recommendedName>
</protein>
<dbReference type="RefSeq" id="WP_132923890.1">
    <property type="nucleotide sequence ID" value="NZ_SJOI01000001.1"/>
</dbReference>
<dbReference type="AlphaFoldDB" id="A0A4V2Q329"/>
<evidence type="ECO:0000313" key="2">
    <source>
        <dbReference type="Proteomes" id="UP000294555"/>
    </source>
</evidence>
<name>A0A4V2Q329_9GAMM</name>
<dbReference type="Gene3D" id="3.20.20.140">
    <property type="entry name" value="Metal-dependent hydrolases"/>
    <property type="match status" value="1"/>
</dbReference>
<dbReference type="InterPro" id="IPR032466">
    <property type="entry name" value="Metal_Hydrolase"/>
</dbReference>
<dbReference type="EMBL" id="SJOI01000001">
    <property type="protein sequence ID" value="TCL05158.1"/>
    <property type="molecule type" value="Genomic_DNA"/>
</dbReference>
<evidence type="ECO:0000313" key="1">
    <source>
        <dbReference type="EMBL" id="TCL05158.1"/>
    </source>
</evidence>
<proteinExistence type="predicted"/>
<comment type="caution">
    <text evidence="1">The sequence shown here is derived from an EMBL/GenBank/DDBJ whole genome shotgun (WGS) entry which is preliminary data.</text>
</comment>
<sequence>MMQNRLFTTVHDVLDPLTGFRHSLRWPAGGALLRADAWPKGQGRDIDGSHLWVLPALYDADAHLPMVPFGVRQSDLYRAMAGGIGQMNVALPWQQARLFTLRELVNDSAGFFPAIVPVLSVSPNEDSRDFPQWLRQYAGEVKECLPSVCKLYSYDPHFERNLEAVWQAGLKAVVWNSTDEALERLVANASGRPLHLRHAVSAGMIAVMRRARQATLQSSPHFLLPLGEGKRESLTVLPPPRAPEDIQSLADSVLDQVDLLSSDHGAPHQSGVSVGPGLQTQQHFLPVLLTLCERYSWPLESILAKVTRAPAKIFGTRVPQGVLLVDPDYRETVAAWPNQASDRAPYEGLELTGRVLAISNDRQVLLV</sequence>
<organism evidence="1 2">
    <name type="scientific">Sodalis ligni</name>
    <dbReference type="NCBI Taxonomy" id="2697027"/>
    <lineage>
        <taxon>Bacteria</taxon>
        <taxon>Pseudomonadati</taxon>
        <taxon>Pseudomonadota</taxon>
        <taxon>Gammaproteobacteria</taxon>
        <taxon>Enterobacterales</taxon>
        <taxon>Bruguierivoracaceae</taxon>
        <taxon>Sodalis</taxon>
    </lineage>
</organism>